<dbReference type="KEGG" id="hhc:M911_07835"/>
<dbReference type="EMBL" id="CP007268">
    <property type="protein sequence ID" value="AHK79084.1"/>
    <property type="molecule type" value="Genomic_DNA"/>
</dbReference>
<keyword evidence="1 2" id="KW-0238">DNA-binding</keyword>
<dbReference type="PROSITE" id="PS50935">
    <property type="entry name" value="SSB"/>
    <property type="match status" value="1"/>
</dbReference>
<evidence type="ECO:0000256" key="2">
    <source>
        <dbReference type="PROSITE-ProRule" id="PRU00252"/>
    </source>
</evidence>
<dbReference type="InterPro" id="IPR000424">
    <property type="entry name" value="Primosome_PriB/ssb"/>
</dbReference>
<evidence type="ECO:0008006" key="6">
    <source>
        <dbReference type="Google" id="ProtNLM"/>
    </source>
</evidence>
<organism evidence="4 5">
    <name type="scientific">Ectothiorhodospira haloalkaliphila</name>
    <dbReference type="NCBI Taxonomy" id="421628"/>
    <lineage>
        <taxon>Bacteria</taxon>
        <taxon>Pseudomonadati</taxon>
        <taxon>Pseudomonadota</taxon>
        <taxon>Gammaproteobacteria</taxon>
        <taxon>Chromatiales</taxon>
        <taxon>Ectothiorhodospiraceae</taxon>
        <taxon>Ectothiorhodospira</taxon>
    </lineage>
</organism>
<dbReference type="OrthoDB" id="4427276at2"/>
<dbReference type="SUPFAM" id="SSF50249">
    <property type="entry name" value="Nucleic acid-binding proteins"/>
    <property type="match status" value="1"/>
</dbReference>
<keyword evidence="5" id="KW-1185">Reference proteome</keyword>
<dbReference type="HOGENOM" id="CLU_142244_1_0_6"/>
<evidence type="ECO:0000256" key="1">
    <source>
        <dbReference type="ARBA" id="ARBA00023125"/>
    </source>
</evidence>
<feature type="compositionally biased region" description="Low complexity" evidence="3">
    <location>
        <begin position="123"/>
        <end position="132"/>
    </location>
</feature>
<gene>
    <name evidence="4" type="ORF">M911_07835</name>
</gene>
<name>W8KH25_9GAMM</name>
<feature type="region of interest" description="Disordered" evidence="3">
    <location>
        <begin position="116"/>
        <end position="139"/>
    </location>
</feature>
<dbReference type="NCBIfam" id="NF006039">
    <property type="entry name" value="PRK08182.1"/>
    <property type="match status" value="1"/>
</dbReference>
<accession>W8KH25</accession>
<sequence>MSARLIASGNLGGAPSLRQVDVDGETRAVADMRIFFDRPVPLEDGGFADEGGFWLSVSTWGRLAEHCAHVLHKGMRVRVEGRLREHAWDSEDGPRVELRLTADKLTLELARLDTVTLKPRTAPPASGQASDDAPPDADA</sequence>
<dbReference type="AlphaFoldDB" id="W8KH25"/>
<protein>
    <recommendedName>
        <fullName evidence="6">Single-stranded DNA-binding protein</fullName>
    </recommendedName>
</protein>
<dbReference type="Pfam" id="PF00436">
    <property type="entry name" value="SSB"/>
    <property type="match status" value="1"/>
</dbReference>
<evidence type="ECO:0000313" key="4">
    <source>
        <dbReference type="EMBL" id="AHK79084.1"/>
    </source>
</evidence>
<dbReference type="Gene3D" id="2.40.50.140">
    <property type="entry name" value="Nucleic acid-binding proteins"/>
    <property type="match status" value="1"/>
</dbReference>
<dbReference type="Proteomes" id="UP000019442">
    <property type="component" value="Chromosome"/>
</dbReference>
<dbReference type="InterPro" id="IPR012340">
    <property type="entry name" value="NA-bd_OB-fold"/>
</dbReference>
<dbReference type="CDD" id="cd04496">
    <property type="entry name" value="SSB_OBF"/>
    <property type="match status" value="1"/>
</dbReference>
<reference evidence="5" key="2">
    <citation type="submission" date="2014-02" db="EMBL/GenBank/DDBJ databases">
        <title>Draft Genome Sequence of extremely halophilic bacteria Halorhodospira halochloris.</title>
        <authorList>
            <person name="Singh K.S."/>
        </authorList>
    </citation>
    <scope>NUCLEOTIDE SEQUENCE [LARGE SCALE GENOMIC DNA]</scope>
    <source>
        <strain evidence="5">A</strain>
    </source>
</reference>
<evidence type="ECO:0000313" key="5">
    <source>
        <dbReference type="Proteomes" id="UP000019442"/>
    </source>
</evidence>
<dbReference type="GO" id="GO:0003697">
    <property type="term" value="F:single-stranded DNA binding"/>
    <property type="evidence" value="ECO:0007669"/>
    <property type="project" value="InterPro"/>
</dbReference>
<evidence type="ECO:0000256" key="3">
    <source>
        <dbReference type="SAM" id="MobiDB-lite"/>
    </source>
</evidence>
<proteinExistence type="predicted"/>
<reference evidence="4 5" key="1">
    <citation type="journal article" date="2014" name="J Genomics">
        <title>Draft Genome Sequence of the Extremely Halophilic Phototrophic Purple Sulfur Bacterium Halorhodospira halochloris.</title>
        <authorList>
            <person name="Singh K.S."/>
            <person name="Kirksey J."/>
            <person name="Hoff W.D."/>
            <person name="Deole R."/>
        </authorList>
    </citation>
    <scope>NUCLEOTIDE SEQUENCE [LARGE SCALE GENOMIC DNA]</scope>
    <source>
        <strain evidence="4 5">A</strain>
    </source>
</reference>